<evidence type="ECO:0000256" key="1">
    <source>
        <dbReference type="SAM" id="Phobius"/>
    </source>
</evidence>
<dbReference type="InterPro" id="IPR048136">
    <property type="entry name" value="STM3941-like"/>
</dbReference>
<organism evidence="2 3">
    <name type="scientific">Methylobacillus rhizosphaerae</name>
    <dbReference type="NCBI Taxonomy" id="551994"/>
    <lineage>
        <taxon>Bacteria</taxon>
        <taxon>Pseudomonadati</taxon>
        <taxon>Pseudomonadota</taxon>
        <taxon>Betaproteobacteria</taxon>
        <taxon>Nitrosomonadales</taxon>
        <taxon>Methylophilaceae</taxon>
        <taxon>Methylobacillus</taxon>
    </lineage>
</organism>
<dbReference type="OrthoDB" id="8589376at2"/>
<sequence length="180" mass="20230">MLPEETVITFSKTKIFLLILASLAFVGGGLWMVFLDTLLTETHHRFNHAWLMQGAGWVMIVFFGFCGVAAMRRLFNKKPALIFNAAGITDNSSSLAAGLVPWRDITGFGIYESHKQRILIVQVKNPDEYIETGSAMKRSLKRTNFRMCGSPVAITASSLSINFDELQRISSEYFARYHQA</sequence>
<reference evidence="3" key="1">
    <citation type="submission" date="2017-06" db="EMBL/GenBank/DDBJ databases">
        <authorList>
            <person name="Varghese N."/>
            <person name="Submissions S."/>
        </authorList>
    </citation>
    <scope>NUCLEOTIDE SEQUENCE [LARGE SCALE GENOMIC DNA]</scope>
    <source>
        <strain evidence="3">Ca-68</strain>
    </source>
</reference>
<name>A0A238YHF2_9PROT</name>
<feature type="transmembrane region" description="Helical" evidence="1">
    <location>
        <begin position="54"/>
        <end position="71"/>
    </location>
</feature>
<evidence type="ECO:0000313" key="2">
    <source>
        <dbReference type="EMBL" id="SNR70218.1"/>
    </source>
</evidence>
<evidence type="ECO:0000313" key="3">
    <source>
        <dbReference type="Proteomes" id="UP000198305"/>
    </source>
</evidence>
<dbReference type="NCBIfam" id="NF041635">
    <property type="entry name" value="STM3941_fam"/>
    <property type="match status" value="1"/>
</dbReference>
<gene>
    <name evidence="2" type="ORF">SAMN05192560_0583</name>
</gene>
<dbReference type="EMBL" id="FZOA01000002">
    <property type="protein sequence ID" value="SNR70218.1"/>
    <property type="molecule type" value="Genomic_DNA"/>
</dbReference>
<keyword evidence="1" id="KW-0472">Membrane</keyword>
<accession>A0A238YHF2</accession>
<feature type="transmembrane region" description="Helical" evidence="1">
    <location>
        <begin position="15"/>
        <end position="34"/>
    </location>
</feature>
<keyword evidence="1" id="KW-1133">Transmembrane helix</keyword>
<proteinExistence type="predicted"/>
<dbReference type="AlphaFoldDB" id="A0A238YHF2"/>
<keyword evidence="3" id="KW-1185">Reference proteome</keyword>
<dbReference type="Proteomes" id="UP000198305">
    <property type="component" value="Unassembled WGS sequence"/>
</dbReference>
<keyword evidence="1" id="KW-0812">Transmembrane</keyword>
<dbReference type="RefSeq" id="WP_089374731.1">
    <property type="nucleotide sequence ID" value="NZ_FZOA01000002.1"/>
</dbReference>
<protein>
    <submittedName>
        <fullName evidence="2">Uncharacterized protein</fullName>
    </submittedName>
</protein>